<evidence type="ECO:0000313" key="3">
    <source>
        <dbReference type="EMBL" id="RIE02570.1"/>
    </source>
</evidence>
<name>A0A398CL13_9BACL</name>
<dbReference type="Proteomes" id="UP000266340">
    <property type="component" value="Unassembled WGS sequence"/>
</dbReference>
<proteinExistence type="predicted"/>
<protein>
    <submittedName>
        <fullName evidence="2">Uncharacterized protein</fullName>
    </submittedName>
</protein>
<reference evidence="2 4" key="1">
    <citation type="submission" date="2018-09" db="EMBL/GenBank/DDBJ databases">
        <title>Cohnella cavernae sp. nov., isolated from a karst cave.</title>
        <authorList>
            <person name="Zhu H."/>
        </authorList>
    </citation>
    <scope>NUCLEOTIDE SEQUENCE [LARGE SCALE GENOMIC DNA]</scope>
    <source>
        <strain evidence="2 4">K2E09-144</strain>
    </source>
</reference>
<feature type="transmembrane region" description="Helical" evidence="1">
    <location>
        <begin position="6"/>
        <end position="25"/>
    </location>
</feature>
<keyword evidence="1" id="KW-0472">Membrane</keyword>
<evidence type="ECO:0000313" key="4">
    <source>
        <dbReference type="Proteomes" id="UP000266340"/>
    </source>
</evidence>
<accession>A0A398CL13</accession>
<sequence>MNDILLFTLIITLGINFGIYFRLIAKKRSTINYLFSKLKQILPDKAFESIIIINSSISEDIEILLSHKSGSWIILYNGPDWLFNIKKRKFGERCLLLNEVISDRKVFLFKNSAIFQKKGGKYLHISEVEQFIKYLQYSYSKNST</sequence>
<keyword evidence="1" id="KW-1133">Transmembrane helix</keyword>
<gene>
    <name evidence="3" type="ORF">D3H35_17955</name>
    <name evidence="2" type="ORF">D3H35_29275</name>
</gene>
<organism evidence="2 4">
    <name type="scientific">Cohnella faecalis</name>
    <dbReference type="NCBI Taxonomy" id="2315694"/>
    <lineage>
        <taxon>Bacteria</taxon>
        <taxon>Bacillati</taxon>
        <taxon>Bacillota</taxon>
        <taxon>Bacilli</taxon>
        <taxon>Bacillales</taxon>
        <taxon>Paenibacillaceae</taxon>
        <taxon>Cohnella</taxon>
    </lineage>
</organism>
<comment type="caution">
    <text evidence="2">The sequence shown here is derived from an EMBL/GenBank/DDBJ whole genome shotgun (WGS) entry which is preliminary data.</text>
</comment>
<keyword evidence="1" id="KW-0812">Transmembrane</keyword>
<dbReference type="AlphaFoldDB" id="A0A398CL13"/>
<evidence type="ECO:0000256" key="1">
    <source>
        <dbReference type="SAM" id="Phobius"/>
    </source>
</evidence>
<evidence type="ECO:0000313" key="2">
    <source>
        <dbReference type="EMBL" id="RIE00311.1"/>
    </source>
</evidence>
<dbReference type="EMBL" id="QXJM01000039">
    <property type="protein sequence ID" value="RIE02570.1"/>
    <property type="molecule type" value="Genomic_DNA"/>
</dbReference>
<dbReference type="RefSeq" id="WP_119150610.1">
    <property type="nucleotide sequence ID" value="NZ_JBHSOV010000026.1"/>
</dbReference>
<keyword evidence="4" id="KW-1185">Reference proteome</keyword>
<dbReference type="EMBL" id="QXJM01000059">
    <property type="protein sequence ID" value="RIE00311.1"/>
    <property type="molecule type" value="Genomic_DNA"/>
</dbReference>